<dbReference type="Gene3D" id="1.10.246.130">
    <property type="match status" value="1"/>
</dbReference>
<feature type="binding site" evidence="7">
    <location>
        <position position="402"/>
    </location>
    <ligand>
        <name>L-glutamate</name>
        <dbReference type="ChEBI" id="CHEBI:29985"/>
    </ligand>
</feature>
<dbReference type="InterPro" id="IPR000101">
    <property type="entry name" value="GGT_peptidase"/>
</dbReference>
<dbReference type="STRING" id="857566.A0A1E3PQK6"/>
<dbReference type="InterPro" id="IPR043138">
    <property type="entry name" value="GGT_lsub"/>
</dbReference>
<dbReference type="UniPathway" id="UPA00204"/>
<feature type="binding site" evidence="7">
    <location>
        <position position="79"/>
    </location>
    <ligand>
        <name>L-glutamate</name>
        <dbReference type="ChEBI" id="CHEBI:29985"/>
    </ligand>
</feature>
<evidence type="ECO:0000256" key="4">
    <source>
        <dbReference type="ARBA" id="ARBA00009381"/>
    </source>
</evidence>
<dbReference type="SUPFAM" id="SSF56235">
    <property type="entry name" value="N-terminal nucleophile aminohydrolases (Ntn hydrolases)"/>
    <property type="match status" value="1"/>
</dbReference>
<evidence type="ECO:0000256" key="1">
    <source>
        <dbReference type="ARBA" id="ARBA00001049"/>
    </source>
</evidence>
<dbReference type="GO" id="GO:0036374">
    <property type="term" value="F:glutathione hydrolase activity"/>
    <property type="evidence" value="ECO:0007669"/>
    <property type="project" value="UniProtKB-EC"/>
</dbReference>
<dbReference type="NCBIfam" id="TIGR00066">
    <property type="entry name" value="g_glut_trans"/>
    <property type="match status" value="1"/>
</dbReference>
<dbReference type="OrthoDB" id="1081007at2759"/>
<evidence type="ECO:0000313" key="8">
    <source>
        <dbReference type="EMBL" id="ODQ67202.1"/>
    </source>
</evidence>
<dbReference type="InterPro" id="IPR029055">
    <property type="entry name" value="Ntn_hydrolases_N"/>
</dbReference>
<comment type="similarity">
    <text evidence="4">Belongs to the gamma-glutamyltransferase family.</text>
</comment>
<sequence length="550" mass="59965">MDPDFSRQVIVENAAVACDVPYCSELAVSILKRGGSAVDAAITTALCIGTVNSFSSGIGGGGFMLVRDSDGTAQGLNFREAAPRLAHKHMYDGMPRKSQVGGLAVGVPGELAGLYSAYQKYSSGKLSWDDLIQPVVELNKNGFIVDDPLALAIEVGTPLFTLAPEGWDWLYVHDGDTRRLAKAGDRITRPLHAQTLDMVARNGSSAIFYDPHGPIVKPLVEHIQKTGGIMVAQDFVDYEVVSEAPLNGTFQGREVLTMGNPTSGPALLLGLNIIDGFDNTDESEEFSDILTQRLVEAMKWLSAGRTEFGDPTKSLNNTERINEIMSKEWADKVRKNISDEHTLPWKDYHPVYENTEPHGTSHFSIVDENGMAVSMTTTVNLYFGAFICDPVTGIVLNSEMDDFSLPDTNNAYELRPSIYNFVAPFKRPLSSTVPTIISNSNGEVEMVIGAAGGSRIVTSVFQAIVRKYLSKLPLLEVIAYPRIHHQLLPETAFVEFGAPKHVTQNLESKGHGTKLINPVTAMNGIYKDTDTGLIHGVSDWWRKKGLAAGY</sequence>
<keyword evidence="9" id="KW-1185">Reference proteome</keyword>
<name>A0A1E3PQK6_9ASCO</name>
<evidence type="ECO:0000256" key="2">
    <source>
        <dbReference type="ARBA" id="ARBA00001089"/>
    </source>
</evidence>
<dbReference type="GO" id="GO:0006751">
    <property type="term" value="P:glutathione catabolic process"/>
    <property type="evidence" value="ECO:0007669"/>
    <property type="project" value="InterPro"/>
</dbReference>
<accession>A0A1E3PQK6</accession>
<gene>
    <name evidence="8" type="ORF">NADFUDRAFT_45378</name>
</gene>
<evidence type="ECO:0000256" key="6">
    <source>
        <dbReference type="PIRSR" id="PIRSR600101-1"/>
    </source>
</evidence>
<dbReference type="InterPro" id="IPR043137">
    <property type="entry name" value="GGT_ssub_C"/>
</dbReference>
<dbReference type="FunFam" id="3.60.20.40:FF:000001">
    <property type="entry name" value="Gamma-glutamyltranspeptidase 1"/>
    <property type="match status" value="1"/>
</dbReference>
<organism evidence="8 9">
    <name type="scientific">Nadsonia fulvescens var. elongata DSM 6958</name>
    <dbReference type="NCBI Taxonomy" id="857566"/>
    <lineage>
        <taxon>Eukaryota</taxon>
        <taxon>Fungi</taxon>
        <taxon>Dikarya</taxon>
        <taxon>Ascomycota</taxon>
        <taxon>Saccharomycotina</taxon>
        <taxon>Dipodascomycetes</taxon>
        <taxon>Dipodascales</taxon>
        <taxon>Dipodascales incertae sedis</taxon>
        <taxon>Nadsonia</taxon>
    </lineage>
</organism>
<comment type="catalytic activity">
    <reaction evidence="2">
        <text>glutathione + H2O = L-cysteinylglycine + L-glutamate</text>
        <dbReference type="Rhea" id="RHEA:28807"/>
        <dbReference type="ChEBI" id="CHEBI:15377"/>
        <dbReference type="ChEBI" id="CHEBI:29985"/>
        <dbReference type="ChEBI" id="CHEBI:57925"/>
        <dbReference type="ChEBI" id="CHEBI:61694"/>
        <dbReference type="EC" id="3.4.19.13"/>
    </reaction>
</comment>
<feature type="active site" description="Nucleophile" evidence="6">
    <location>
        <position position="360"/>
    </location>
</feature>
<dbReference type="Proteomes" id="UP000095009">
    <property type="component" value="Unassembled WGS sequence"/>
</dbReference>
<evidence type="ECO:0000256" key="3">
    <source>
        <dbReference type="ARBA" id="ARBA00005115"/>
    </source>
</evidence>
<evidence type="ECO:0000256" key="7">
    <source>
        <dbReference type="PIRSR" id="PIRSR600101-2"/>
    </source>
</evidence>
<dbReference type="Gene3D" id="3.60.20.40">
    <property type="match status" value="1"/>
</dbReference>
<proteinExistence type="inferred from homology"/>
<dbReference type="GO" id="GO:0103068">
    <property type="term" value="F:leukotriene C4 gamma-glutamyl transferase activity"/>
    <property type="evidence" value="ECO:0007669"/>
    <property type="project" value="UniProtKB-EC"/>
</dbReference>
<comment type="catalytic activity">
    <reaction evidence="5">
        <text>an N-terminal (5-L-glutamyl)-[peptide] + an alpha-amino acid = 5-L-glutamyl amino acid + an N-terminal L-alpha-aminoacyl-[peptide]</text>
        <dbReference type="Rhea" id="RHEA:23904"/>
        <dbReference type="Rhea" id="RHEA-COMP:9780"/>
        <dbReference type="Rhea" id="RHEA-COMP:9795"/>
        <dbReference type="ChEBI" id="CHEBI:77644"/>
        <dbReference type="ChEBI" id="CHEBI:78597"/>
        <dbReference type="ChEBI" id="CHEBI:78599"/>
        <dbReference type="ChEBI" id="CHEBI:78608"/>
        <dbReference type="EC" id="2.3.2.2"/>
    </reaction>
</comment>
<dbReference type="EMBL" id="KV454407">
    <property type="protein sequence ID" value="ODQ67202.1"/>
    <property type="molecule type" value="Genomic_DNA"/>
</dbReference>
<protein>
    <submittedName>
        <fullName evidence="8">Gamma-glutamyltranspeptidase</fullName>
    </submittedName>
</protein>
<dbReference type="PANTHER" id="PTHR11686">
    <property type="entry name" value="GAMMA GLUTAMYL TRANSPEPTIDASE"/>
    <property type="match status" value="1"/>
</dbReference>
<dbReference type="Pfam" id="PF01019">
    <property type="entry name" value="G_glu_transpept"/>
    <property type="match status" value="1"/>
</dbReference>
<dbReference type="GO" id="GO:0000324">
    <property type="term" value="C:fungal-type vacuole"/>
    <property type="evidence" value="ECO:0007669"/>
    <property type="project" value="TreeGrafter"/>
</dbReference>
<feature type="binding site" evidence="7">
    <location>
        <begin position="430"/>
        <end position="431"/>
    </location>
    <ligand>
        <name>L-glutamate</name>
        <dbReference type="ChEBI" id="CHEBI:29985"/>
    </ligand>
</feature>
<feature type="binding site" evidence="7">
    <location>
        <begin position="378"/>
        <end position="380"/>
    </location>
    <ligand>
        <name>L-glutamate</name>
        <dbReference type="ChEBI" id="CHEBI:29985"/>
    </ligand>
</feature>
<comment type="pathway">
    <text evidence="3">Sulfur metabolism; glutathione metabolism.</text>
</comment>
<dbReference type="AlphaFoldDB" id="A0A1E3PQK6"/>
<evidence type="ECO:0000313" key="9">
    <source>
        <dbReference type="Proteomes" id="UP000095009"/>
    </source>
</evidence>
<reference evidence="8 9" key="1">
    <citation type="journal article" date="2016" name="Proc. Natl. Acad. Sci. U.S.A.">
        <title>Comparative genomics of biotechnologically important yeasts.</title>
        <authorList>
            <person name="Riley R."/>
            <person name="Haridas S."/>
            <person name="Wolfe K.H."/>
            <person name="Lopes M.R."/>
            <person name="Hittinger C.T."/>
            <person name="Goeker M."/>
            <person name="Salamov A.A."/>
            <person name="Wisecaver J.H."/>
            <person name="Long T.M."/>
            <person name="Calvey C.H."/>
            <person name="Aerts A.L."/>
            <person name="Barry K.W."/>
            <person name="Choi C."/>
            <person name="Clum A."/>
            <person name="Coughlan A.Y."/>
            <person name="Deshpande S."/>
            <person name="Douglass A.P."/>
            <person name="Hanson S.J."/>
            <person name="Klenk H.-P."/>
            <person name="LaButti K.M."/>
            <person name="Lapidus A."/>
            <person name="Lindquist E.A."/>
            <person name="Lipzen A.M."/>
            <person name="Meier-Kolthoff J.P."/>
            <person name="Ohm R.A."/>
            <person name="Otillar R.P."/>
            <person name="Pangilinan J.L."/>
            <person name="Peng Y."/>
            <person name="Rokas A."/>
            <person name="Rosa C.A."/>
            <person name="Scheuner C."/>
            <person name="Sibirny A.A."/>
            <person name="Slot J.C."/>
            <person name="Stielow J.B."/>
            <person name="Sun H."/>
            <person name="Kurtzman C.P."/>
            <person name="Blackwell M."/>
            <person name="Grigoriev I.V."/>
            <person name="Jeffries T.W."/>
        </authorList>
    </citation>
    <scope>NUCLEOTIDE SEQUENCE [LARGE SCALE GENOMIC DNA]</scope>
    <source>
        <strain evidence="8 9">DSM 6958</strain>
    </source>
</reference>
<dbReference type="PANTHER" id="PTHR11686:SF9">
    <property type="entry name" value="RE13973P"/>
    <property type="match status" value="1"/>
</dbReference>
<dbReference type="GO" id="GO:0005886">
    <property type="term" value="C:plasma membrane"/>
    <property type="evidence" value="ECO:0007669"/>
    <property type="project" value="TreeGrafter"/>
</dbReference>
<comment type="catalytic activity">
    <reaction evidence="1">
        <text>an S-substituted glutathione + H2O = an S-substituted L-cysteinylglycine + L-glutamate</text>
        <dbReference type="Rhea" id="RHEA:59468"/>
        <dbReference type="ChEBI" id="CHEBI:15377"/>
        <dbReference type="ChEBI" id="CHEBI:29985"/>
        <dbReference type="ChEBI" id="CHEBI:90779"/>
        <dbReference type="ChEBI" id="CHEBI:143103"/>
        <dbReference type="EC" id="3.4.19.13"/>
    </reaction>
</comment>
<dbReference type="PRINTS" id="PR01210">
    <property type="entry name" value="GGTRANSPTASE"/>
</dbReference>
<evidence type="ECO:0000256" key="5">
    <source>
        <dbReference type="ARBA" id="ARBA00047417"/>
    </source>
</evidence>
<feature type="binding site" evidence="7">
    <location>
        <position position="453"/>
    </location>
    <ligand>
        <name>L-glutamate</name>
        <dbReference type="ChEBI" id="CHEBI:29985"/>
    </ligand>
</feature>